<sequence>MKDRLNLTEGRITEKLLKLSLPIMGTSFIQMGYNMIDMIWVGKAGSKAVAAVGTAGFFSMACNGIYYDFKSRWRDKSSTKYWCK</sequence>
<feature type="transmembrane region" description="Helical" evidence="1">
    <location>
        <begin position="48"/>
        <end position="67"/>
    </location>
</feature>
<dbReference type="GO" id="GO:0015297">
    <property type="term" value="F:antiporter activity"/>
    <property type="evidence" value="ECO:0007669"/>
    <property type="project" value="InterPro"/>
</dbReference>
<keyword evidence="1" id="KW-0472">Membrane</keyword>
<accession>A0A381KLQ0</accession>
<dbReference type="GO" id="GO:0042910">
    <property type="term" value="F:xenobiotic transmembrane transporter activity"/>
    <property type="evidence" value="ECO:0007669"/>
    <property type="project" value="InterPro"/>
</dbReference>
<dbReference type="EMBL" id="UFWD01000003">
    <property type="protein sequence ID" value="SUY83577.1"/>
    <property type="molecule type" value="Genomic_DNA"/>
</dbReference>
<gene>
    <name evidence="2" type="ORF">NCTC13307_04707</name>
</gene>
<proteinExistence type="predicted"/>
<evidence type="ECO:0000256" key="1">
    <source>
        <dbReference type="SAM" id="Phobius"/>
    </source>
</evidence>
<keyword evidence="1" id="KW-1133">Transmembrane helix</keyword>
<protein>
    <submittedName>
        <fullName evidence="2">Drug/sodium antiporter</fullName>
    </submittedName>
</protein>
<name>A0A381KLQ0_CLODI</name>
<reference evidence="2" key="1">
    <citation type="submission" date="2018-06" db="EMBL/GenBank/DDBJ databases">
        <authorList>
            <consortium name="Pathogen Informatics"/>
            <person name="Doyle S."/>
        </authorList>
    </citation>
    <scope>NUCLEOTIDE SEQUENCE</scope>
    <source>
        <strain evidence="2">NCTC13307</strain>
    </source>
</reference>
<dbReference type="GO" id="GO:0016020">
    <property type="term" value="C:membrane"/>
    <property type="evidence" value="ECO:0007669"/>
    <property type="project" value="InterPro"/>
</dbReference>
<evidence type="ECO:0000313" key="2">
    <source>
        <dbReference type="EMBL" id="SUY83577.1"/>
    </source>
</evidence>
<dbReference type="InterPro" id="IPR002528">
    <property type="entry name" value="MATE_fam"/>
</dbReference>
<dbReference type="AlphaFoldDB" id="A0A381KLQ0"/>
<organism evidence="2">
    <name type="scientific">Clostridioides difficile</name>
    <name type="common">Peptoclostridium difficile</name>
    <dbReference type="NCBI Taxonomy" id="1496"/>
    <lineage>
        <taxon>Bacteria</taxon>
        <taxon>Bacillati</taxon>
        <taxon>Bacillota</taxon>
        <taxon>Clostridia</taxon>
        <taxon>Peptostreptococcales</taxon>
        <taxon>Peptostreptococcaceae</taxon>
        <taxon>Clostridioides</taxon>
    </lineage>
</organism>
<feature type="transmembrane region" description="Helical" evidence="1">
    <location>
        <begin position="21"/>
        <end position="42"/>
    </location>
</feature>
<keyword evidence="1" id="KW-0812">Transmembrane</keyword>
<dbReference type="Pfam" id="PF01554">
    <property type="entry name" value="MatE"/>
    <property type="match status" value="1"/>
</dbReference>